<evidence type="ECO:0000313" key="4">
    <source>
        <dbReference type="Proteomes" id="UP000305675"/>
    </source>
</evidence>
<gene>
    <name evidence="3" type="ORF">FCL42_20305</name>
</gene>
<dbReference type="Gene3D" id="3.30.1450.10">
    <property type="match status" value="1"/>
</dbReference>
<dbReference type="AlphaFoldDB" id="A0A4U1BHS0"/>
<sequence length="127" mass="14168">MKTTLLISSVLAASMTLTGCVIAVDGDGWDGDSYDSSSSSHWENQEKQNREKLATLNPGMSVQQVETLMGTAAFNEFYQQNDKQIQVLFYRTQRTKGDGKTTKDECTPLVFEQGELKGWGERAYQSI</sequence>
<dbReference type="PROSITE" id="PS51257">
    <property type="entry name" value="PROKAR_LIPOPROTEIN"/>
    <property type="match status" value="1"/>
</dbReference>
<dbReference type="EMBL" id="SWCJ01000026">
    <property type="protein sequence ID" value="TKB49590.1"/>
    <property type="molecule type" value="Genomic_DNA"/>
</dbReference>
<keyword evidence="1 2" id="KW-0732">Signal</keyword>
<proteinExistence type="predicted"/>
<dbReference type="Proteomes" id="UP000305675">
    <property type="component" value="Unassembled WGS sequence"/>
</dbReference>
<protein>
    <submittedName>
        <fullName evidence="3">DUF3192 domain-containing protein</fullName>
    </submittedName>
</protein>
<dbReference type="InterPro" id="IPR037873">
    <property type="entry name" value="BamE-like"/>
</dbReference>
<keyword evidence="4" id="KW-1185">Reference proteome</keyword>
<dbReference type="RefSeq" id="WP_136865262.1">
    <property type="nucleotide sequence ID" value="NZ_SWCJ01000026.1"/>
</dbReference>
<feature type="signal peptide" evidence="2">
    <location>
        <begin position="1"/>
        <end position="23"/>
    </location>
</feature>
<comment type="caution">
    <text evidence="3">The sequence shown here is derived from an EMBL/GenBank/DDBJ whole genome shotgun (WGS) entry which is preliminary data.</text>
</comment>
<dbReference type="InterPro" id="IPR021534">
    <property type="entry name" value="DUF3192"/>
</dbReference>
<evidence type="ECO:0000313" key="3">
    <source>
        <dbReference type="EMBL" id="TKB49590.1"/>
    </source>
</evidence>
<reference evidence="3 4" key="1">
    <citation type="submission" date="2019-04" db="EMBL/GenBank/DDBJ databases">
        <authorList>
            <person name="Hwang J.C."/>
        </authorList>
    </citation>
    <scope>NUCLEOTIDE SEQUENCE [LARGE SCALE GENOMIC DNA]</scope>
    <source>
        <strain evidence="3 4">IMCC35002</strain>
    </source>
</reference>
<feature type="chain" id="PRO_5020688853" evidence="2">
    <location>
        <begin position="24"/>
        <end position="127"/>
    </location>
</feature>
<evidence type="ECO:0000256" key="2">
    <source>
        <dbReference type="SAM" id="SignalP"/>
    </source>
</evidence>
<evidence type="ECO:0000256" key="1">
    <source>
        <dbReference type="ARBA" id="ARBA00022729"/>
    </source>
</evidence>
<organism evidence="3 4">
    <name type="scientific">Ferrimonas aestuarii</name>
    <dbReference type="NCBI Taxonomy" id="2569539"/>
    <lineage>
        <taxon>Bacteria</taxon>
        <taxon>Pseudomonadati</taxon>
        <taxon>Pseudomonadota</taxon>
        <taxon>Gammaproteobacteria</taxon>
        <taxon>Alteromonadales</taxon>
        <taxon>Ferrimonadaceae</taxon>
        <taxon>Ferrimonas</taxon>
    </lineage>
</organism>
<name>A0A4U1BHS0_9GAMM</name>
<dbReference type="Pfam" id="PF11399">
    <property type="entry name" value="DUF3192"/>
    <property type="match status" value="1"/>
</dbReference>
<accession>A0A4U1BHS0</accession>
<dbReference type="OrthoDB" id="6399368at2"/>